<dbReference type="GO" id="GO:0008831">
    <property type="term" value="F:dTDP-4-dehydrorhamnose reductase activity"/>
    <property type="evidence" value="ECO:0007669"/>
    <property type="project" value="UniProtKB-EC"/>
</dbReference>
<sequence>MTAASPILVTGASGQVGGEIVILLRLRNQSVLAPTSAEMNLASPDAIRSYVREHRPSWIINAAAYTAVDKAESEVELAEAINAIAPGVLGEEAAALHIPVIHFSTDYVFAGDGTKPWVETDATGPLSTYGRTKLEGEQALANSGAAYMIFRTSWVYGATGKNFLRTILRVARERESMTIVADQFGAPTWSHDLARLALHVIDRAGSNAESAVRNLSGRYHACNGGETTWFGFAEEILRQAAHYEPDVQFATLQPIPTDAYPTPAKRPANSRMDCSLLATKLGFLMPDWHESLAQVISEYDQLRATGSL</sequence>
<reference evidence="8 9" key="1">
    <citation type="submission" date="2016-10" db="EMBL/GenBank/DDBJ databases">
        <authorList>
            <person name="de Groot N.N."/>
        </authorList>
    </citation>
    <scope>NUCLEOTIDE SEQUENCE [LARGE SCALE GENOMIC DNA]</scope>
    <source>
        <strain evidence="8 9">GAS232</strain>
    </source>
</reference>
<dbReference type="OrthoDB" id="9803892at2"/>
<evidence type="ECO:0000256" key="5">
    <source>
        <dbReference type="ARBA" id="ARBA00048200"/>
    </source>
</evidence>
<dbReference type="UniPathway" id="UPA00124"/>
<accession>A0A1G7EQU9</accession>
<dbReference type="SUPFAM" id="SSF51735">
    <property type="entry name" value="NAD(P)-binding Rossmann-fold domains"/>
    <property type="match status" value="1"/>
</dbReference>
<evidence type="ECO:0000256" key="3">
    <source>
        <dbReference type="ARBA" id="ARBA00012929"/>
    </source>
</evidence>
<evidence type="ECO:0000313" key="9">
    <source>
        <dbReference type="Proteomes" id="UP000182427"/>
    </source>
</evidence>
<dbReference type="InterPro" id="IPR036291">
    <property type="entry name" value="NAD(P)-bd_dom_sf"/>
</dbReference>
<dbReference type="EMBL" id="LT629690">
    <property type="protein sequence ID" value="SDE66068.1"/>
    <property type="molecule type" value="Genomic_DNA"/>
</dbReference>
<proteinExistence type="inferred from homology"/>
<comment type="catalytic activity">
    <reaction evidence="5">
        <text>dTDP-beta-L-rhamnose + NADP(+) = dTDP-4-dehydro-beta-L-rhamnose + NADPH + H(+)</text>
        <dbReference type="Rhea" id="RHEA:21796"/>
        <dbReference type="ChEBI" id="CHEBI:15378"/>
        <dbReference type="ChEBI" id="CHEBI:57510"/>
        <dbReference type="ChEBI" id="CHEBI:57783"/>
        <dbReference type="ChEBI" id="CHEBI:58349"/>
        <dbReference type="ChEBI" id="CHEBI:62830"/>
        <dbReference type="EC" id="1.1.1.133"/>
    </reaction>
</comment>
<gene>
    <name evidence="8" type="ORF">SAMN05444167_0065</name>
</gene>
<dbReference type="NCBIfam" id="TIGR01214">
    <property type="entry name" value="rmlD"/>
    <property type="match status" value="1"/>
</dbReference>
<dbReference type="PANTHER" id="PTHR10491">
    <property type="entry name" value="DTDP-4-DEHYDRORHAMNOSE REDUCTASE"/>
    <property type="match status" value="1"/>
</dbReference>
<dbReference type="PANTHER" id="PTHR10491:SF4">
    <property type="entry name" value="METHIONINE ADENOSYLTRANSFERASE 2 SUBUNIT BETA"/>
    <property type="match status" value="1"/>
</dbReference>
<dbReference type="Gene3D" id="3.90.25.10">
    <property type="entry name" value="UDP-galactose 4-epimerase, domain 1"/>
    <property type="match status" value="1"/>
</dbReference>
<evidence type="ECO:0000256" key="2">
    <source>
        <dbReference type="ARBA" id="ARBA00010944"/>
    </source>
</evidence>
<comment type="similarity">
    <text evidence="2 6">Belongs to the dTDP-4-dehydrorhamnose reductase family.</text>
</comment>
<dbReference type="AlphaFoldDB" id="A0A1G7EQU9"/>
<name>A0A1G7EQU9_9BACT</name>
<comment type="pathway">
    <text evidence="1 6">Carbohydrate biosynthesis; dTDP-L-rhamnose biosynthesis.</text>
</comment>
<dbReference type="CDD" id="cd05254">
    <property type="entry name" value="dTDP_HR_like_SDR_e"/>
    <property type="match status" value="1"/>
</dbReference>
<dbReference type="InterPro" id="IPR029903">
    <property type="entry name" value="RmlD-like-bd"/>
</dbReference>
<organism evidence="8 9">
    <name type="scientific">Terriglobus roseus</name>
    <dbReference type="NCBI Taxonomy" id="392734"/>
    <lineage>
        <taxon>Bacteria</taxon>
        <taxon>Pseudomonadati</taxon>
        <taxon>Acidobacteriota</taxon>
        <taxon>Terriglobia</taxon>
        <taxon>Terriglobales</taxon>
        <taxon>Acidobacteriaceae</taxon>
        <taxon>Terriglobus</taxon>
    </lineage>
</organism>
<evidence type="ECO:0000256" key="4">
    <source>
        <dbReference type="ARBA" id="ARBA00017099"/>
    </source>
</evidence>
<dbReference type="EC" id="1.1.1.133" evidence="3 6"/>
<dbReference type="Proteomes" id="UP000182427">
    <property type="component" value="Chromosome I"/>
</dbReference>
<evidence type="ECO:0000256" key="1">
    <source>
        <dbReference type="ARBA" id="ARBA00004781"/>
    </source>
</evidence>
<dbReference type="InterPro" id="IPR005913">
    <property type="entry name" value="dTDP_dehydrorham_reduct"/>
</dbReference>
<evidence type="ECO:0000313" key="8">
    <source>
        <dbReference type="EMBL" id="SDE66068.1"/>
    </source>
</evidence>
<dbReference type="RefSeq" id="WP_083343404.1">
    <property type="nucleotide sequence ID" value="NZ_LT629690.1"/>
</dbReference>
<dbReference type="GO" id="GO:0019305">
    <property type="term" value="P:dTDP-rhamnose biosynthetic process"/>
    <property type="evidence" value="ECO:0007669"/>
    <property type="project" value="UniProtKB-UniPathway"/>
</dbReference>
<keyword evidence="6" id="KW-0521">NADP</keyword>
<evidence type="ECO:0000256" key="6">
    <source>
        <dbReference type="RuleBase" id="RU364082"/>
    </source>
</evidence>
<keyword evidence="6" id="KW-0560">Oxidoreductase</keyword>
<feature type="domain" description="RmlD-like substrate binding" evidence="7">
    <location>
        <begin position="7"/>
        <end position="299"/>
    </location>
</feature>
<comment type="function">
    <text evidence="6">Catalyzes the reduction of dTDP-6-deoxy-L-lyxo-4-hexulose to yield dTDP-L-rhamnose.</text>
</comment>
<keyword evidence="9" id="KW-1185">Reference proteome</keyword>
<dbReference type="Gene3D" id="3.40.50.720">
    <property type="entry name" value="NAD(P)-binding Rossmann-like Domain"/>
    <property type="match status" value="1"/>
</dbReference>
<protein>
    <recommendedName>
        <fullName evidence="4 6">dTDP-4-dehydrorhamnose reductase</fullName>
        <ecNumber evidence="3 6">1.1.1.133</ecNumber>
    </recommendedName>
</protein>
<evidence type="ECO:0000259" key="7">
    <source>
        <dbReference type="Pfam" id="PF04321"/>
    </source>
</evidence>
<dbReference type="Pfam" id="PF04321">
    <property type="entry name" value="RmlD_sub_bind"/>
    <property type="match status" value="1"/>
</dbReference>